<dbReference type="PRINTS" id="PR00111">
    <property type="entry name" value="ABHYDROLASE"/>
</dbReference>
<proteinExistence type="predicted"/>
<dbReference type="InterPro" id="IPR029058">
    <property type="entry name" value="AB_hydrolase_fold"/>
</dbReference>
<dbReference type="PANTHER" id="PTHR43798">
    <property type="entry name" value="MONOACYLGLYCEROL LIPASE"/>
    <property type="match status" value="1"/>
</dbReference>
<dbReference type="PANTHER" id="PTHR43798:SF33">
    <property type="entry name" value="HYDROLASE, PUTATIVE (AFU_ORTHOLOGUE AFUA_2G14860)-RELATED"/>
    <property type="match status" value="1"/>
</dbReference>
<evidence type="ECO:0000313" key="2">
    <source>
        <dbReference type="EMBL" id="MBS2545870.1"/>
    </source>
</evidence>
<reference evidence="2 3" key="1">
    <citation type="submission" date="2020-02" db="EMBL/GenBank/DDBJ databases">
        <title>Acidophilic actinobacteria isolated from forest soil.</title>
        <authorList>
            <person name="Golinska P."/>
        </authorList>
    </citation>
    <scope>NUCLEOTIDE SEQUENCE [LARGE SCALE GENOMIC DNA]</scope>
    <source>
        <strain evidence="2 3">NL8</strain>
    </source>
</reference>
<name>A0ABS5KIZ8_9ACTN</name>
<dbReference type="GO" id="GO:0016787">
    <property type="term" value="F:hydrolase activity"/>
    <property type="evidence" value="ECO:0007669"/>
    <property type="project" value="UniProtKB-KW"/>
</dbReference>
<sequence length="264" mass="27060">MTEIAMMSVGDHELSVAEDGTGPAVMLLHGIGGTSAVYRGQAAALAAAGARVIRPDFAGAGRSPLGRSRITVDSHAADAIEILAGLDVDRVLLVGHSMGGLVARAIAATRPDLVSGLVLLGAVSPPTPPAAQAIRNRAGRIREMGSAVVADEILDVSVSAETRRLRPEITAFIRQLICGQDPAGYAANNEALAEATDPGEVSTDLPMTLVAGEQDTLSPPELSVRIAAGHENRKVVVIPGIGHWIPLEASSQVAALLISSLDGT</sequence>
<dbReference type="EMBL" id="JAAFYZ010000007">
    <property type="protein sequence ID" value="MBS2545870.1"/>
    <property type="molecule type" value="Genomic_DNA"/>
</dbReference>
<dbReference type="Proteomes" id="UP000730482">
    <property type="component" value="Unassembled WGS sequence"/>
</dbReference>
<comment type="caution">
    <text evidence="2">The sequence shown here is derived from an EMBL/GenBank/DDBJ whole genome shotgun (WGS) entry which is preliminary data.</text>
</comment>
<protein>
    <submittedName>
        <fullName evidence="2">Alpha/beta hydrolase</fullName>
    </submittedName>
</protein>
<dbReference type="InterPro" id="IPR000073">
    <property type="entry name" value="AB_hydrolase_1"/>
</dbReference>
<evidence type="ECO:0000313" key="3">
    <source>
        <dbReference type="Proteomes" id="UP000730482"/>
    </source>
</evidence>
<keyword evidence="2" id="KW-0378">Hydrolase</keyword>
<evidence type="ECO:0000259" key="1">
    <source>
        <dbReference type="Pfam" id="PF00561"/>
    </source>
</evidence>
<organism evidence="2 3">
    <name type="scientific">Catenulispora pinistramenti</name>
    <dbReference type="NCBI Taxonomy" id="2705254"/>
    <lineage>
        <taxon>Bacteria</taxon>
        <taxon>Bacillati</taxon>
        <taxon>Actinomycetota</taxon>
        <taxon>Actinomycetes</taxon>
        <taxon>Catenulisporales</taxon>
        <taxon>Catenulisporaceae</taxon>
        <taxon>Catenulispora</taxon>
    </lineage>
</organism>
<gene>
    <name evidence="2" type="ORF">KGQ19_03215</name>
</gene>
<accession>A0ABS5KIZ8</accession>
<dbReference type="Gene3D" id="3.40.50.1820">
    <property type="entry name" value="alpha/beta hydrolase"/>
    <property type="match status" value="1"/>
</dbReference>
<feature type="domain" description="AB hydrolase-1" evidence="1">
    <location>
        <begin position="23"/>
        <end position="131"/>
    </location>
</feature>
<keyword evidence="3" id="KW-1185">Reference proteome</keyword>
<dbReference type="SUPFAM" id="SSF53474">
    <property type="entry name" value="alpha/beta-Hydrolases"/>
    <property type="match status" value="1"/>
</dbReference>
<dbReference type="InterPro" id="IPR050266">
    <property type="entry name" value="AB_hydrolase_sf"/>
</dbReference>
<dbReference type="Pfam" id="PF00561">
    <property type="entry name" value="Abhydrolase_1"/>
    <property type="match status" value="1"/>
</dbReference>
<dbReference type="RefSeq" id="WP_212007525.1">
    <property type="nucleotide sequence ID" value="NZ_JAAFYZ010000007.1"/>
</dbReference>